<dbReference type="PANTHER" id="PTHR22946:SF9">
    <property type="entry name" value="POLYKETIDE TRANSFERASE AF380"/>
    <property type="match status" value="1"/>
</dbReference>
<dbReference type="RefSeq" id="WP_149611220.1">
    <property type="nucleotide sequence ID" value="NZ_VTUX01000004.1"/>
</dbReference>
<evidence type="ECO:0000313" key="4">
    <source>
        <dbReference type="Proteomes" id="UP000323708"/>
    </source>
</evidence>
<dbReference type="Gene3D" id="3.40.50.1820">
    <property type="entry name" value="alpha/beta hydrolase"/>
    <property type="match status" value="1"/>
</dbReference>
<organism evidence="3 4">
    <name type="scientific">Pseudohalioglobus sediminis</name>
    <dbReference type="NCBI Taxonomy" id="2606449"/>
    <lineage>
        <taxon>Bacteria</taxon>
        <taxon>Pseudomonadati</taxon>
        <taxon>Pseudomonadota</taxon>
        <taxon>Gammaproteobacteria</taxon>
        <taxon>Cellvibrionales</taxon>
        <taxon>Halieaceae</taxon>
        <taxon>Pseudohalioglobus</taxon>
    </lineage>
</organism>
<dbReference type="InterPro" id="IPR050261">
    <property type="entry name" value="FrsA_esterase"/>
</dbReference>
<dbReference type="Proteomes" id="UP000323708">
    <property type="component" value="Unassembled WGS sequence"/>
</dbReference>
<comment type="caution">
    <text evidence="3">The sequence shown here is derived from an EMBL/GenBank/DDBJ whole genome shotgun (WGS) entry which is preliminary data.</text>
</comment>
<keyword evidence="1" id="KW-0378">Hydrolase</keyword>
<dbReference type="SUPFAM" id="SSF53474">
    <property type="entry name" value="alpha/beta-Hydrolases"/>
    <property type="match status" value="1"/>
</dbReference>
<feature type="compositionally biased region" description="Basic residues" evidence="2">
    <location>
        <begin position="344"/>
        <end position="356"/>
    </location>
</feature>
<name>A0A5B0WZG0_9GAMM</name>
<protein>
    <submittedName>
        <fullName evidence="3">Uncharacterized protein</fullName>
    </submittedName>
</protein>
<sequence>MLLLLLSACTAHQHQAYDGSPVAHTVHASLDTGYYHYSAPTPEPEFYALPFQQIPGYRVEGLRFDSSEKNGQPGNQVDARYFRSSTSGKKPLLIVLPIWATHTFPSTVIANGFASHSKGGANILWMQGDGPLFDWFELADIDDETAFNQAVETSADRFRAVAIDTRRLIDWAETRPEIDSSRIGIIGFSMSALVGANVAGNDPRIHTAVYVLGGARPGDMMAECNLVVEYMRKQVSDSLGWTQDEYRAFFRDKLRDGDPWRWRGRYRAENTLIIESSKDDCIPAASRAALYEATGKPERILYPYNHWQPFLSMTPVGRNVLSRDIYEFLERKLLGPEGDPPGVHRQRTTHSRGPIR</sequence>
<keyword evidence="4" id="KW-1185">Reference proteome</keyword>
<feature type="region of interest" description="Disordered" evidence="2">
    <location>
        <begin position="337"/>
        <end position="356"/>
    </location>
</feature>
<dbReference type="EMBL" id="VTUX01000004">
    <property type="protein sequence ID" value="KAA1191785.1"/>
    <property type="molecule type" value="Genomic_DNA"/>
</dbReference>
<dbReference type="GO" id="GO:0052689">
    <property type="term" value="F:carboxylic ester hydrolase activity"/>
    <property type="evidence" value="ECO:0007669"/>
    <property type="project" value="UniProtKB-ARBA"/>
</dbReference>
<proteinExistence type="predicted"/>
<dbReference type="InterPro" id="IPR029058">
    <property type="entry name" value="AB_hydrolase_fold"/>
</dbReference>
<reference evidence="3 4" key="1">
    <citation type="submission" date="2019-09" db="EMBL/GenBank/DDBJ databases">
        <authorList>
            <person name="Chen X.-Y."/>
        </authorList>
    </citation>
    <scope>NUCLEOTIDE SEQUENCE [LARGE SCALE GENOMIC DNA]</scope>
    <source>
        <strain evidence="3 4">NY5</strain>
    </source>
</reference>
<evidence type="ECO:0000256" key="1">
    <source>
        <dbReference type="ARBA" id="ARBA00022801"/>
    </source>
</evidence>
<accession>A0A5B0WZG0</accession>
<gene>
    <name evidence="3" type="ORF">F0M18_09620</name>
</gene>
<dbReference type="PANTHER" id="PTHR22946">
    <property type="entry name" value="DIENELACTONE HYDROLASE DOMAIN-CONTAINING PROTEIN-RELATED"/>
    <property type="match status" value="1"/>
</dbReference>
<evidence type="ECO:0000256" key="2">
    <source>
        <dbReference type="SAM" id="MobiDB-lite"/>
    </source>
</evidence>
<evidence type="ECO:0000313" key="3">
    <source>
        <dbReference type="EMBL" id="KAA1191785.1"/>
    </source>
</evidence>
<dbReference type="AlphaFoldDB" id="A0A5B0WZG0"/>